<name>A0A8X7T0Z9_9BASI</name>
<dbReference type="InterPro" id="IPR001995">
    <property type="entry name" value="Peptidase_A2_cat"/>
</dbReference>
<keyword evidence="3" id="KW-0548">Nucleotidyltransferase</keyword>
<evidence type="ECO:0000313" key="14">
    <source>
        <dbReference type="EMBL" id="KAE8262417.1"/>
    </source>
</evidence>
<dbReference type="InterPro" id="IPR041373">
    <property type="entry name" value="RT_RNaseH"/>
</dbReference>
<dbReference type="PROSITE" id="PS50878">
    <property type="entry name" value="RT_POL"/>
    <property type="match status" value="1"/>
</dbReference>
<feature type="non-terminal residue" evidence="14">
    <location>
        <position position="1"/>
    </location>
</feature>
<dbReference type="CDD" id="cd00303">
    <property type="entry name" value="retropepsin_like"/>
    <property type="match status" value="1"/>
</dbReference>
<dbReference type="PANTHER" id="PTHR37984">
    <property type="entry name" value="PROTEIN CBG26694"/>
    <property type="match status" value="1"/>
</dbReference>
<dbReference type="InterPro" id="IPR000477">
    <property type="entry name" value="RT_dom"/>
</dbReference>
<dbReference type="GO" id="GO:0006508">
    <property type="term" value="P:proteolysis"/>
    <property type="evidence" value="ECO:0007669"/>
    <property type="project" value="InterPro"/>
</dbReference>
<sequence>GDVKPLSRATRREGVVIALGQDETVGTGQAYRRHIPLTTHLHVNDTSGPPLSSLLDTGASLSVIDAGLLSSLGGQPTGSPMRILGLGDKTSLGWATITFFLPAHNSHHRQVFLECTLDFHVIQDFAPQLCLGLDFITTQGVTIDASNDRATLGRYAFRVFEKMPAPFAKEAELCATTNCLVPAKSMAWVPVDVACLAPGVDYTVHPRLTVSKDESVQLAGPMAVATKDTKHVLIANYGTQAIDIARRTPIADATAALLGDASSTADHTFGLSPPLPRSSLHSVAVTQGLWSATAGADYSDDSAQPLDVFDAPHDTVNDLTRDAATVVVDDHFRIGVDSDGQAQPDIARLLRSHASAFALDGRPGRVVGEEMTIPLIPGAPIHSEPPRRASPEKRAAMDSALDQLLEWDVVEPSSSPVSFPVLMVRQGPKWRFCVDYRKLNEVTVPDRYPLPTTDAVFQTLLGKRWFSALDALRGYHQQPVKEEDRWKTAFVCHRGLYQYKTVPFGLRNAPAVFQRLMDKILGQLRWKDAVVYIDDIAVATVTLEEHLRALDTLLTRATAVGLKFSPSKCTFGVPSLTLLGRKVSGAGVAVWQDRARAIRELPLPRTLQDLYHVLGLFGYYRAFIPRFAELAAPLTRLTRGWRYERRGDRTVLLNSSGDSTPANKVTLEWGSDQQQSFDLLKAAVADPPTLAHPDPGRPYILYVDASKLAFAAILHQVHVVDSSSPFTPAAHITTIPLVPVDSARTQWSAWLRADPHFRSILRQLGDPDSEWVLQDDILVRRVEGRLALPEAALPLVLRAVHDANGHFGFAKSYLALTRHFWRPRLVESVQAWIRHCPPCQVTKLGRRVGELDISRDSRFPFDDVSVDLALGFPRSRAGKDALLVIECLFSRMILLHPCSSSIDALGIAAVLSDRVLRYGWRPRRLISDSESKMVGSTMQALAKSLGAVLEPSLPHHQQANPVERSIQTVQSVLKALSVSGHAHWDTRIVPAVELAINSTPNLTSGYRPFDLVFLAQPSVVHAVFDASDPAEVGSLGERLAAGNARLEEARIAIHRARKGQKRRFDRRKAPLPDLSVGDKVYIRLTDRPMGGVGSHKLAQRKLGPFPVRRVLSDHRVELDLPSDMGCGPEFSVDQLDVRPSSPDPFADDRPKAAVPVALDRASAAEEGSDSGDDPSETGGLPPRVRIAPSHLRDFQIGVTHAGWPVEKELLRGPVFRPRDVLLGDVSATLVEKPVAFLSRLTTISEKRLVAPELELSCLAWAFAQWAHLLEGAATIVVTDHAPMGATLTSSSSTVYGPVITRCRAILLPHLQNLRFHHRAGRTHTNVDSLSRLIAPDVEEDQGRSSF</sequence>
<proteinExistence type="predicted"/>
<dbReference type="EMBL" id="LWDG02000796">
    <property type="protein sequence ID" value="KAE8262417.1"/>
    <property type="molecule type" value="Genomic_DNA"/>
</dbReference>
<accession>A0A8X7T0Z9</accession>
<dbReference type="SUPFAM" id="SSF50630">
    <property type="entry name" value="Acid proteases"/>
    <property type="match status" value="1"/>
</dbReference>
<dbReference type="InterPro" id="IPR036397">
    <property type="entry name" value="RNaseH_sf"/>
</dbReference>
<dbReference type="GO" id="GO:0004190">
    <property type="term" value="F:aspartic-type endopeptidase activity"/>
    <property type="evidence" value="ECO:0007669"/>
    <property type="project" value="InterPro"/>
</dbReference>
<dbReference type="PANTHER" id="PTHR37984:SF5">
    <property type="entry name" value="PROTEIN NYNRIN-LIKE"/>
    <property type="match status" value="1"/>
</dbReference>
<evidence type="ECO:0000259" key="11">
    <source>
        <dbReference type="PROSITE" id="PS50175"/>
    </source>
</evidence>
<evidence type="ECO:0000256" key="4">
    <source>
        <dbReference type="ARBA" id="ARBA00022722"/>
    </source>
</evidence>
<keyword evidence="6" id="KW-0378">Hydrolase</keyword>
<dbReference type="InterPro" id="IPR041577">
    <property type="entry name" value="RT_RNaseH_2"/>
</dbReference>
<feature type="compositionally biased region" description="Acidic residues" evidence="10">
    <location>
        <begin position="1166"/>
        <end position="1175"/>
    </location>
</feature>
<dbReference type="SUPFAM" id="SSF53098">
    <property type="entry name" value="Ribonuclease H-like"/>
    <property type="match status" value="1"/>
</dbReference>
<feature type="region of interest" description="Disordered" evidence="10">
    <location>
        <begin position="1129"/>
        <end position="1184"/>
    </location>
</feature>
<dbReference type="InterPro" id="IPR012337">
    <property type="entry name" value="RNaseH-like_sf"/>
</dbReference>
<keyword evidence="9" id="KW-0511">Multifunctional enzyme</keyword>
<dbReference type="GO" id="GO:0003964">
    <property type="term" value="F:RNA-directed DNA polymerase activity"/>
    <property type="evidence" value="ECO:0007669"/>
    <property type="project" value="UniProtKB-KW"/>
</dbReference>
<dbReference type="Gene3D" id="3.30.420.10">
    <property type="entry name" value="Ribonuclease H-like superfamily/Ribonuclease H"/>
    <property type="match status" value="1"/>
</dbReference>
<evidence type="ECO:0000256" key="5">
    <source>
        <dbReference type="ARBA" id="ARBA00022759"/>
    </source>
</evidence>
<evidence type="ECO:0000256" key="10">
    <source>
        <dbReference type="SAM" id="MobiDB-lite"/>
    </source>
</evidence>
<dbReference type="GO" id="GO:0004519">
    <property type="term" value="F:endonuclease activity"/>
    <property type="evidence" value="ECO:0007669"/>
    <property type="project" value="UniProtKB-KW"/>
</dbReference>
<dbReference type="GO" id="GO:0005634">
    <property type="term" value="C:nucleus"/>
    <property type="evidence" value="ECO:0007669"/>
    <property type="project" value="UniProtKB-ARBA"/>
</dbReference>
<dbReference type="Gene3D" id="1.10.340.70">
    <property type="match status" value="1"/>
</dbReference>
<keyword evidence="8" id="KW-0695">RNA-directed DNA polymerase</keyword>
<evidence type="ECO:0000256" key="9">
    <source>
        <dbReference type="ARBA" id="ARBA00023268"/>
    </source>
</evidence>
<dbReference type="Pfam" id="PF17921">
    <property type="entry name" value="Integrase_H2C2"/>
    <property type="match status" value="1"/>
</dbReference>
<dbReference type="PROSITE" id="PS50175">
    <property type="entry name" value="ASP_PROT_RETROV"/>
    <property type="match status" value="1"/>
</dbReference>
<dbReference type="InterPro" id="IPR001584">
    <property type="entry name" value="Integrase_cat-core"/>
</dbReference>
<evidence type="ECO:0000256" key="2">
    <source>
        <dbReference type="ARBA" id="ARBA00022679"/>
    </source>
</evidence>
<dbReference type="EC" id="2.7.7.49" evidence="1"/>
<protein>
    <recommendedName>
        <fullName evidence="1">RNA-directed DNA polymerase</fullName>
        <ecNumber evidence="1">2.7.7.49</ecNumber>
    </recommendedName>
</protein>
<dbReference type="InterPro" id="IPR021109">
    <property type="entry name" value="Peptidase_aspartic_dom_sf"/>
</dbReference>
<dbReference type="InterPro" id="IPR041588">
    <property type="entry name" value="Integrase_H2C2"/>
</dbReference>
<reference evidence="14" key="2">
    <citation type="journal article" date="2019" name="IMA Fungus">
        <title>Genome sequencing and comparison of five Tilletia species to identify candidate genes for the detection of regulated species infecting wheat.</title>
        <authorList>
            <person name="Nguyen H.D.T."/>
            <person name="Sultana T."/>
            <person name="Kesanakurti P."/>
            <person name="Hambleton S."/>
        </authorList>
    </citation>
    <scope>NUCLEOTIDE SEQUENCE</scope>
    <source>
        <strain evidence="14">DAOMC 236422</strain>
    </source>
</reference>
<dbReference type="Pfam" id="PF00078">
    <property type="entry name" value="RVT_1"/>
    <property type="match status" value="1"/>
</dbReference>
<dbReference type="Gene3D" id="3.30.70.270">
    <property type="match status" value="2"/>
</dbReference>
<evidence type="ECO:0000256" key="3">
    <source>
        <dbReference type="ARBA" id="ARBA00022695"/>
    </source>
</evidence>
<dbReference type="Gene3D" id="3.10.10.10">
    <property type="entry name" value="HIV Type 1 Reverse Transcriptase, subunit A, domain 1"/>
    <property type="match status" value="1"/>
</dbReference>
<dbReference type="InterPro" id="IPR050951">
    <property type="entry name" value="Retrovirus_Pol_polyprotein"/>
</dbReference>
<dbReference type="InterPro" id="IPR043128">
    <property type="entry name" value="Rev_trsase/Diguanyl_cyclase"/>
</dbReference>
<dbReference type="CDD" id="cd01647">
    <property type="entry name" value="RT_LTR"/>
    <property type="match status" value="1"/>
</dbReference>
<gene>
    <name evidence="14" type="ORF">A4X09_0g7468</name>
</gene>
<keyword evidence="15" id="KW-1185">Reference proteome</keyword>
<comment type="caution">
    <text evidence="14">The sequence shown here is derived from an EMBL/GenBank/DDBJ whole genome shotgun (WGS) entry which is preliminary data.</text>
</comment>
<evidence type="ECO:0000259" key="13">
    <source>
        <dbReference type="PROSITE" id="PS50994"/>
    </source>
</evidence>
<evidence type="ECO:0000256" key="8">
    <source>
        <dbReference type="ARBA" id="ARBA00022918"/>
    </source>
</evidence>
<dbReference type="Pfam" id="PF17919">
    <property type="entry name" value="RT_RNaseH_2"/>
    <property type="match status" value="1"/>
</dbReference>
<dbReference type="Gene3D" id="2.40.70.10">
    <property type="entry name" value="Acid Proteases"/>
    <property type="match status" value="1"/>
</dbReference>
<feature type="domain" description="Peptidase A2" evidence="11">
    <location>
        <begin position="51"/>
        <end position="87"/>
    </location>
</feature>
<feature type="domain" description="Reverse transcriptase" evidence="12">
    <location>
        <begin position="403"/>
        <end position="583"/>
    </location>
</feature>
<keyword evidence="5" id="KW-0255">Endonuclease</keyword>
<evidence type="ECO:0000259" key="12">
    <source>
        <dbReference type="PROSITE" id="PS50878"/>
    </source>
</evidence>
<dbReference type="Pfam" id="PF17917">
    <property type="entry name" value="RT_RNaseH"/>
    <property type="match status" value="1"/>
</dbReference>
<dbReference type="GO" id="GO:0003723">
    <property type="term" value="F:RNA binding"/>
    <property type="evidence" value="ECO:0007669"/>
    <property type="project" value="UniProtKB-KW"/>
</dbReference>
<keyword evidence="2" id="KW-0808">Transferase</keyword>
<dbReference type="GO" id="GO:0015074">
    <property type="term" value="P:DNA integration"/>
    <property type="evidence" value="ECO:0007669"/>
    <property type="project" value="InterPro"/>
</dbReference>
<evidence type="ECO:0000256" key="1">
    <source>
        <dbReference type="ARBA" id="ARBA00012493"/>
    </source>
</evidence>
<dbReference type="SUPFAM" id="SSF56672">
    <property type="entry name" value="DNA/RNA polymerases"/>
    <property type="match status" value="2"/>
</dbReference>
<keyword evidence="4" id="KW-0540">Nuclease</keyword>
<dbReference type="InterPro" id="IPR043502">
    <property type="entry name" value="DNA/RNA_pol_sf"/>
</dbReference>
<feature type="domain" description="Integrase catalytic" evidence="13">
    <location>
        <begin position="856"/>
        <end position="1016"/>
    </location>
</feature>
<dbReference type="Proteomes" id="UP000078113">
    <property type="component" value="Unassembled WGS sequence"/>
</dbReference>
<keyword evidence="7" id="KW-0694">RNA-binding</keyword>
<organism evidence="14 15">
    <name type="scientific">Tilletia walkeri</name>
    <dbReference type="NCBI Taxonomy" id="117179"/>
    <lineage>
        <taxon>Eukaryota</taxon>
        <taxon>Fungi</taxon>
        <taxon>Dikarya</taxon>
        <taxon>Basidiomycota</taxon>
        <taxon>Ustilaginomycotina</taxon>
        <taxon>Exobasidiomycetes</taxon>
        <taxon>Tilletiales</taxon>
        <taxon>Tilletiaceae</taxon>
        <taxon>Tilletia</taxon>
    </lineage>
</organism>
<evidence type="ECO:0000256" key="7">
    <source>
        <dbReference type="ARBA" id="ARBA00022884"/>
    </source>
</evidence>
<evidence type="ECO:0000313" key="15">
    <source>
        <dbReference type="Proteomes" id="UP000078113"/>
    </source>
</evidence>
<evidence type="ECO:0000256" key="6">
    <source>
        <dbReference type="ARBA" id="ARBA00022801"/>
    </source>
</evidence>
<reference evidence="14" key="1">
    <citation type="submission" date="2016-04" db="EMBL/GenBank/DDBJ databases">
        <authorList>
            <person name="Nguyen H.D."/>
            <person name="Samba Siva P."/>
            <person name="Cullis J."/>
            <person name="Levesque C.A."/>
            <person name="Hambleton S."/>
        </authorList>
    </citation>
    <scope>NUCLEOTIDE SEQUENCE</scope>
    <source>
        <strain evidence="14">DAOMC 236422</strain>
    </source>
</reference>
<dbReference type="PROSITE" id="PS50994">
    <property type="entry name" value="INTEGRASE"/>
    <property type="match status" value="1"/>
</dbReference>